<sequence length="129" mass="14502">METGRNPLVRPKESFREVKGMDILPKQAIEIGLKGAKQAYPEQYQALMDSPDRQTKLDAMGKDMIAVLLAAHEKKNPSERTALLVHGFVKAFQTHTEDLAAIQKKKADFAAYKREAFPATQELPEVDYT</sequence>
<dbReference type="EMBL" id="PFBZ01000183">
    <property type="protein sequence ID" value="PIT86246.1"/>
    <property type="molecule type" value="Genomic_DNA"/>
</dbReference>
<proteinExistence type="predicted"/>
<protein>
    <submittedName>
        <fullName evidence="1">Uncharacterized protein</fullName>
    </submittedName>
</protein>
<organism evidence="1 2">
    <name type="scientific">Candidatus Magasanikbacteria bacterium CG10_big_fil_rev_8_21_14_0_10_43_6</name>
    <dbReference type="NCBI Taxonomy" id="1974650"/>
    <lineage>
        <taxon>Bacteria</taxon>
        <taxon>Candidatus Magasanikiibacteriota</taxon>
    </lineage>
</organism>
<accession>A0A2M6W0C6</accession>
<dbReference type="AlphaFoldDB" id="A0A2M6W0C6"/>
<evidence type="ECO:0000313" key="2">
    <source>
        <dbReference type="Proteomes" id="UP000229362"/>
    </source>
</evidence>
<reference evidence="2" key="1">
    <citation type="submission" date="2017-09" db="EMBL/GenBank/DDBJ databases">
        <title>Depth-based differentiation of microbial function through sediment-hosted aquifers and enrichment of novel symbionts in the deep terrestrial subsurface.</title>
        <authorList>
            <person name="Probst A.J."/>
            <person name="Ladd B."/>
            <person name="Jarett J.K."/>
            <person name="Geller-Mcgrath D.E."/>
            <person name="Sieber C.M.K."/>
            <person name="Emerson J.B."/>
            <person name="Anantharaman K."/>
            <person name="Thomas B.C."/>
            <person name="Malmstrom R."/>
            <person name="Stieglmeier M."/>
            <person name="Klingl A."/>
            <person name="Woyke T."/>
            <person name="Ryan C.M."/>
            <person name="Banfield J.F."/>
        </authorList>
    </citation>
    <scope>NUCLEOTIDE SEQUENCE [LARGE SCALE GENOMIC DNA]</scope>
</reference>
<evidence type="ECO:0000313" key="1">
    <source>
        <dbReference type="EMBL" id="PIT86246.1"/>
    </source>
</evidence>
<name>A0A2M6W0C6_9BACT</name>
<feature type="non-terminal residue" evidence="1">
    <location>
        <position position="129"/>
    </location>
</feature>
<dbReference type="Proteomes" id="UP000229362">
    <property type="component" value="Unassembled WGS sequence"/>
</dbReference>
<comment type="caution">
    <text evidence="1">The sequence shown here is derived from an EMBL/GenBank/DDBJ whole genome shotgun (WGS) entry which is preliminary data.</text>
</comment>
<gene>
    <name evidence="1" type="ORF">COU33_04230</name>
</gene>